<evidence type="ECO:0000313" key="4">
    <source>
        <dbReference type="Proteomes" id="UP000886998"/>
    </source>
</evidence>
<dbReference type="PANTHER" id="PTHR47331:SF2">
    <property type="match status" value="1"/>
</dbReference>
<name>A0A8X6M8C8_9ARAC</name>
<dbReference type="Proteomes" id="UP000886998">
    <property type="component" value="Unassembled WGS sequence"/>
</dbReference>
<keyword evidence="4" id="KW-1185">Reference proteome</keyword>
<evidence type="ECO:0000259" key="2">
    <source>
        <dbReference type="Pfam" id="PF18701"/>
    </source>
</evidence>
<evidence type="ECO:0000256" key="1">
    <source>
        <dbReference type="SAM" id="MobiDB-lite"/>
    </source>
</evidence>
<sequence length="239" mass="26797">MSTLREKYWILKTRKTICQIIRKCLKYLRYDGKLNKLPIAPLPADRVRQAAIFEIVPVSIKRLEWPLARVLETYKSHDGHIRLVKLRTKSGEILRPVARILPMEIRNYSTSTNNFPFSDSSGTVCLPDSDAAVPITPKVPVDAAIVRIPDENESPIHAGAVINEQDEKTILDASPSITPNDPRPASPLTFSDVFVPAFPLTIPDDPEPEEGDHSDPSPDKRTIKTKLGWVVKPVNRPKI</sequence>
<dbReference type="EMBL" id="BMAV01024205">
    <property type="protein sequence ID" value="GFS31063.1"/>
    <property type="molecule type" value="Genomic_DNA"/>
</dbReference>
<feature type="domain" description="DUF5641" evidence="2">
    <location>
        <begin position="59"/>
        <end position="102"/>
    </location>
</feature>
<feature type="region of interest" description="Disordered" evidence="1">
    <location>
        <begin position="199"/>
        <end position="227"/>
    </location>
</feature>
<reference evidence="3" key="1">
    <citation type="submission" date="2020-08" db="EMBL/GenBank/DDBJ databases">
        <title>Multicomponent nature underlies the extraordinary mechanical properties of spider dragline silk.</title>
        <authorList>
            <person name="Kono N."/>
            <person name="Nakamura H."/>
            <person name="Mori M."/>
            <person name="Yoshida Y."/>
            <person name="Ohtoshi R."/>
            <person name="Malay A.D."/>
            <person name="Moran D.A.P."/>
            <person name="Tomita M."/>
            <person name="Numata K."/>
            <person name="Arakawa K."/>
        </authorList>
    </citation>
    <scope>NUCLEOTIDE SEQUENCE</scope>
</reference>
<evidence type="ECO:0000313" key="3">
    <source>
        <dbReference type="EMBL" id="GFS31063.1"/>
    </source>
</evidence>
<organism evidence="3 4">
    <name type="scientific">Trichonephila inaurata madagascariensis</name>
    <dbReference type="NCBI Taxonomy" id="2747483"/>
    <lineage>
        <taxon>Eukaryota</taxon>
        <taxon>Metazoa</taxon>
        <taxon>Ecdysozoa</taxon>
        <taxon>Arthropoda</taxon>
        <taxon>Chelicerata</taxon>
        <taxon>Arachnida</taxon>
        <taxon>Araneae</taxon>
        <taxon>Araneomorphae</taxon>
        <taxon>Entelegynae</taxon>
        <taxon>Araneoidea</taxon>
        <taxon>Nephilidae</taxon>
        <taxon>Trichonephila</taxon>
        <taxon>Trichonephila inaurata</taxon>
    </lineage>
</organism>
<accession>A0A8X6M8C8</accession>
<dbReference type="InterPro" id="IPR040676">
    <property type="entry name" value="DUF5641"/>
</dbReference>
<protein>
    <recommendedName>
        <fullName evidence="2">DUF5641 domain-containing protein</fullName>
    </recommendedName>
</protein>
<gene>
    <name evidence="3" type="ORF">TNIN_308481</name>
</gene>
<comment type="caution">
    <text evidence="3">The sequence shown here is derived from an EMBL/GenBank/DDBJ whole genome shotgun (WGS) entry which is preliminary data.</text>
</comment>
<dbReference type="PANTHER" id="PTHR47331">
    <property type="entry name" value="PHD-TYPE DOMAIN-CONTAINING PROTEIN"/>
    <property type="match status" value="1"/>
</dbReference>
<proteinExistence type="predicted"/>
<feature type="compositionally biased region" description="Basic and acidic residues" evidence="1">
    <location>
        <begin position="211"/>
        <end position="222"/>
    </location>
</feature>
<dbReference type="AlphaFoldDB" id="A0A8X6M8C8"/>
<dbReference type="OrthoDB" id="10507614at2759"/>
<dbReference type="Pfam" id="PF18701">
    <property type="entry name" value="DUF5641"/>
    <property type="match status" value="1"/>
</dbReference>